<evidence type="ECO:0000256" key="5">
    <source>
        <dbReference type="ARBA" id="ARBA00022448"/>
    </source>
</evidence>
<dbReference type="EMBL" id="CP011451">
    <property type="protein sequence ID" value="AKH38249.1"/>
    <property type="molecule type" value="Genomic_DNA"/>
</dbReference>
<comment type="function">
    <text evidence="1 12">Required for the export of heme to the periplasm for the biogenesis of c-type cytochromes.</text>
</comment>
<dbReference type="KEGG" id="nco:AAW31_11315"/>
<evidence type="ECO:0000256" key="3">
    <source>
        <dbReference type="ARBA" id="ARBA00008741"/>
    </source>
</evidence>
<keyword evidence="16" id="KW-1185">Reference proteome</keyword>
<evidence type="ECO:0000256" key="1">
    <source>
        <dbReference type="ARBA" id="ARBA00002442"/>
    </source>
</evidence>
<keyword evidence="9 12" id="KW-0201">Cytochrome c-type biogenesis</keyword>
<dbReference type="RefSeq" id="WP_046850304.1">
    <property type="nucleotide sequence ID" value="NZ_CP011451.1"/>
</dbReference>
<comment type="similarity">
    <text evidence="3 12">Belongs to the CcmD/CycX/HelD family.</text>
</comment>
<comment type="subcellular location">
    <subcellularLocation>
        <location evidence="2 12">Cell inner membrane</location>
        <topology evidence="2 12">Single-pass membrane protein</topology>
    </subcellularLocation>
</comment>
<keyword evidence="11 12" id="KW-0472">Membrane</keyword>
<keyword evidence="7 12" id="KW-0997">Cell inner membrane</keyword>
<dbReference type="PANTHER" id="PTHR37531:SF1">
    <property type="entry name" value="HEME EXPORTER PROTEIN D"/>
    <property type="match status" value="1"/>
</dbReference>
<evidence type="ECO:0000313" key="14">
    <source>
        <dbReference type="EMBL" id="SDW31223.1"/>
    </source>
</evidence>
<evidence type="ECO:0000256" key="4">
    <source>
        <dbReference type="ARBA" id="ARBA00016461"/>
    </source>
</evidence>
<dbReference type="GO" id="GO:1903607">
    <property type="term" value="P:cytochrome c biosynthetic process"/>
    <property type="evidence" value="ECO:0007669"/>
    <property type="project" value="TreeGrafter"/>
</dbReference>
<evidence type="ECO:0000256" key="2">
    <source>
        <dbReference type="ARBA" id="ARBA00004377"/>
    </source>
</evidence>
<dbReference type="PANTHER" id="PTHR37531">
    <property type="entry name" value="HEME EXPORTER PROTEIN D"/>
    <property type="match status" value="1"/>
</dbReference>
<evidence type="ECO:0000256" key="6">
    <source>
        <dbReference type="ARBA" id="ARBA00022475"/>
    </source>
</evidence>
<sequence length="65" mass="7778">MNWNSWSEFFSMGGYGFYVWGSYLVSFICIAGEIWILLNRQRTLQQYPGQRNELNMREKKNETTS</sequence>
<dbReference type="GO" id="GO:0017004">
    <property type="term" value="P:cytochrome complex assembly"/>
    <property type="evidence" value="ECO:0007669"/>
    <property type="project" value="UniProtKB-KW"/>
</dbReference>
<dbReference type="PATRIC" id="fig|44574.3.peg.2759"/>
<dbReference type="OrthoDB" id="9815607at2"/>
<reference evidence="15 18" key="4">
    <citation type="submission" date="2019-07" db="EMBL/GenBank/DDBJ databases">
        <title>Active sludge and wastewater microbial communities from Klosterneuburg, Austria.</title>
        <authorList>
            <person name="Wagner M."/>
        </authorList>
    </citation>
    <scope>NUCLEOTIDE SEQUENCE [LARGE SCALE GENOMIC DNA]</scope>
    <source>
        <strain evidence="15 18">Nm2</strain>
    </source>
</reference>
<accession>A0A0F7KHB4</accession>
<keyword evidence="5 12" id="KW-0813">Transport</keyword>
<evidence type="ECO:0000313" key="18">
    <source>
        <dbReference type="Proteomes" id="UP000324176"/>
    </source>
</evidence>
<evidence type="ECO:0000256" key="7">
    <source>
        <dbReference type="ARBA" id="ARBA00022519"/>
    </source>
</evidence>
<evidence type="ECO:0000313" key="15">
    <source>
        <dbReference type="EMBL" id="TYP89494.1"/>
    </source>
</evidence>
<dbReference type="AlphaFoldDB" id="A0A0F7KHB4"/>
<organism evidence="13 16">
    <name type="scientific">Nitrosomonas communis</name>
    <dbReference type="NCBI Taxonomy" id="44574"/>
    <lineage>
        <taxon>Bacteria</taxon>
        <taxon>Pseudomonadati</taxon>
        <taxon>Pseudomonadota</taxon>
        <taxon>Betaproteobacteria</taxon>
        <taxon>Nitrosomonadales</taxon>
        <taxon>Nitrosomonadaceae</taxon>
        <taxon>Nitrosomonas</taxon>
    </lineage>
</organism>
<dbReference type="Proteomes" id="UP000034156">
    <property type="component" value="Chromosome"/>
</dbReference>
<reference evidence="16" key="1">
    <citation type="submission" date="2015-05" db="EMBL/GenBank/DDBJ databases">
        <title>Draft genome of Nitrosomonas communis strain Nm2.</title>
        <authorList>
            <person name="Kozlowski J.A."/>
            <person name="Kits K.D."/>
            <person name="Stein L.Y."/>
        </authorList>
    </citation>
    <scope>NUCLEOTIDE SEQUENCE [LARGE SCALE GENOMIC DNA]</scope>
    <source>
        <strain evidence="16">Nm2</strain>
    </source>
</reference>
<evidence type="ECO:0000256" key="11">
    <source>
        <dbReference type="ARBA" id="ARBA00023136"/>
    </source>
</evidence>
<evidence type="ECO:0000313" key="16">
    <source>
        <dbReference type="Proteomes" id="UP000034156"/>
    </source>
</evidence>
<keyword evidence="8 12" id="KW-0812">Transmembrane</keyword>
<dbReference type="EMBL" id="VNHT01000016">
    <property type="protein sequence ID" value="TYP89494.1"/>
    <property type="molecule type" value="Genomic_DNA"/>
</dbReference>
<dbReference type="NCBIfam" id="TIGR03141">
    <property type="entry name" value="cytochro_ccmD"/>
    <property type="match status" value="1"/>
</dbReference>
<keyword evidence="10 12" id="KW-1133">Transmembrane helix</keyword>
<evidence type="ECO:0000256" key="9">
    <source>
        <dbReference type="ARBA" id="ARBA00022748"/>
    </source>
</evidence>
<evidence type="ECO:0000313" key="13">
    <source>
        <dbReference type="EMBL" id="AKH38249.1"/>
    </source>
</evidence>
<dbReference type="Proteomes" id="UP000324176">
    <property type="component" value="Unassembled WGS sequence"/>
</dbReference>
<proteinExistence type="inferred from homology"/>
<dbReference type="InterPro" id="IPR007078">
    <property type="entry name" value="Haem_export_protD_CcmD"/>
</dbReference>
<dbReference type="GO" id="GO:0005886">
    <property type="term" value="C:plasma membrane"/>
    <property type="evidence" value="ECO:0007669"/>
    <property type="project" value="UniProtKB-SubCell"/>
</dbReference>
<reference evidence="14 17" key="3">
    <citation type="submission" date="2016-10" db="EMBL/GenBank/DDBJ databases">
        <authorList>
            <person name="de Groot N.N."/>
        </authorList>
    </citation>
    <scope>NUCLEOTIDE SEQUENCE [LARGE SCALE GENOMIC DNA]</scope>
    <source>
        <strain evidence="14 17">Nm110</strain>
    </source>
</reference>
<dbReference type="Proteomes" id="UP000183454">
    <property type="component" value="Unassembled WGS sequence"/>
</dbReference>
<dbReference type="EMBL" id="FNNH01000007">
    <property type="protein sequence ID" value="SDW31223.1"/>
    <property type="molecule type" value="Genomic_DNA"/>
</dbReference>
<keyword evidence="6 12" id="KW-1003">Cell membrane</keyword>
<evidence type="ECO:0000256" key="12">
    <source>
        <dbReference type="RuleBase" id="RU363101"/>
    </source>
</evidence>
<evidence type="ECO:0000313" key="17">
    <source>
        <dbReference type="Proteomes" id="UP000183454"/>
    </source>
</evidence>
<evidence type="ECO:0000256" key="10">
    <source>
        <dbReference type="ARBA" id="ARBA00022989"/>
    </source>
</evidence>
<dbReference type="GO" id="GO:0015886">
    <property type="term" value="P:heme transport"/>
    <property type="evidence" value="ECO:0007669"/>
    <property type="project" value="InterPro"/>
</dbReference>
<dbReference type="Pfam" id="PF04995">
    <property type="entry name" value="CcmD"/>
    <property type="match status" value="1"/>
</dbReference>
<dbReference type="InterPro" id="IPR052075">
    <property type="entry name" value="Heme_exporter_D"/>
</dbReference>
<gene>
    <name evidence="13" type="ORF">AAW31_11315</name>
    <name evidence="15" type="ORF">BCL69_101611</name>
    <name evidence="14" type="ORF">SAMN05421882_100768</name>
</gene>
<reference evidence="13 16" key="2">
    <citation type="journal article" date="2016" name="Genome Announc.">
        <title>Genome Sequence of Nitrosomonas communis Strain Nm2, a Mesophilic Ammonia-Oxidizing Bacterium Isolated from Mediterranean Soil.</title>
        <authorList>
            <person name="Kozlowski J.A."/>
            <person name="Kits K.D."/>
            <person name="Stein L.Y."/>
        </authorList>
    </citation>
    <scope>NUCLEOTIDE SEQUENCE [LARGE SCALE GENOMIC DNA]</scope>
    <source>
        <strain evidence="13 16">Nm2</strain>
    </source>
</reference>
<feature type="transmembrane region" description="Helical" evidence="12">
    <location>
        <begin position="20"/>
        <end position="38"/>
    </location>
</feature>
<name>A0A0F7KHB4_9PROT</name>
<evidence type="ECO:0000256" key="8">
    <source>
        <dbReference type="ARBA" id="ARBA00022692"/>
    </source>
</evidence>
<protein>
    <recommendedName>
        <fullName evidence="4 12">Heme exporter protein D</fullName>
    </recommendedName>
</protein>